<dbReference type="Proteomes" id="UP000199579">
    <property type="component" value="Unassembled WGS sequence"/>
</dbReference>
<dbReference type="Pfam" id="PF16916">
    <property type="entry name" value="ZT_dimer"/>
    <property type="match status" value="1"/>
</dbReference>
<evidence type="ECO:0000313" key="20">
    <source>
        <dbReference type="Proteomes" id="UP000198861"/>
    </source>
</evidence>
<keyword evidence="5" id="KW-0408">Iron</keyword>
<evidence type="ECO:0000313" key="18">
    <source>
        <dbReference type="EMBL" id="SFB56405.1"/>
    </source>
</evidence>
<dbReference type="GO" id="GO:0005886">
    <property type="term" value="C:plasma membrane"/>
    <property type="evidence" value="ECO:0007669"/>
    <property type="project" value="UniProtKB-SubCell"/>
</dbReference>
<keyword evidence="20" id="KW-1185">Reference proteome</keyword>
<dbReference type="InterPro" id="IPR036837">
    <property type="entry name" value="Cation_efflux_CTD_sf"/>
</dbReference>
<evidence type="ECO:0000256" key="8">
    <source>
        <dbReference type="ARBA" id="ARBA00022989"/>
    </source>
</evidence>
<keyword evidence="5" id="KW-0410">Iron transport</keyword>
<comment type="similarity">
    <text evidence="2">Belongs to the cation diffusion facilitator (CDF) transporter (TC 2.A.4) family. FieF subfamily.</text>
</comment>
<dbReference type="SUPFAM" id="SSF160240">
    <property type="entry name" value="Cation efflux protein cytoplasmic domain-like"/>
    <property type="match status" value="1"/>
</dbReference>
<feature type="transmembrane region" description="Helical" evidence="15">
    <location>
        <begin position="183"/>
        <end position="200"/>
    </location>
</feature>
<dbReference type="GO" id="GO:0006882">
    <property type="term" value="P:intracellular zinc ion homeostasis"/>
    <property type="evidence" value="ECO:0007669"/>
    <property type="project" value="TreeGrafter"/>
</dbReference>
<dbReference type="Pfam" id="PF01545">
    <property type="entry name" value="Cation_efflux"/>
    <property type="match status" value="1"/>
</dbReference>
<feature type="domain" description="Cation efflux protein transmembrane" evidence="16">
    <location>
        <begin position="17"/>
        <end position="208"/>
    </location>
</feature>
<proteinExistence type="inferred from homology"/>
<feature type="transmembrane region" description="Helical" evidence="15">
    <location>
        <begin position="82"/>
        <end position="101"/>
    </location>
</feature>
<evidence type="ECO:0000256" key="7">
    <source>
        <dbReference type="ARBA" id="ARBA00022906"/>
    </source>
</evidence>
<dbReference type="GO" id="GO:0015093">
    <property type="term" value="F:ferrous iron transmembrane transporter activity"/>
    <property type="evidence" value="ECO:0007669"/>
    <property type="project" value="TreeGrafter"/>
</dbReference>
<dbReference type="Proteomes" id="UP000198861">
    <property type="component" value="Unassembled WGS sequence"/>
</dbReference>
<feature type="transmembrane region" description="Helical" evidence="15">
    <location>
        <begin position="160"/>
        <end position="177"/>
    </location>
</feature>
<dbReference type="PANTHER" id="PTHR43840:SF41">
    <property type="entry name" value="CATION-EFFLUX PUMP FIEF"/>
    <property type="match status" value="1"/>
</dbReference>
<dbReference type="InterPro" id="IPR027469">
    <property type="entry name" value="Cation_efflux_TMD_sf"/>
</dbReference>
<evidence type="ECO:0000256" key="14">
    <source>
        <dbReference type="ARBA" id="ARBA00072262"/>
    </source>
</evidence>
<evidence type="ECO:0000256" key="4">
    <source>
        <dbReference type="ARBA" id="ARBA00022475"/>
    </source>
</evidence>
<comment type="catalytic activity">
    <reaction evidence="10">
        <text>Fe(2+)(in) + H(+)(out) = Fe(2+)(out) + H(+)(in)</text>
        <dbReference type="Rhea" id="RHEA:29439"/>
        <dbReference type="ChEBI" id="CHEBI:15378"/>
        <dbReference type="ChEBI" id="CHEBI:29033"/>
    </reaction>
</comment>
<dbReference type="EMBL" id="FOSX01000087">
    <property type="protein sequence ID" value="SFL27992.1"/>
    <property type="molecule type" value="Genomic_DNA"/>
</dbReference>
<name>A0A1I4GD59_9GAMM</name>
<evidence type="ECO:0000256" key="3">
    <source>
        <dbReference type="ARBA" id="ARBA00022448"/>
    </source>
</evidence>
<keyword evidence="7" id="KW-0864">Zinc transport</keyword>
<dbReference type="Gene3D" id="1.20.1510.10">
    <property type="entry name" value="Cation efflux protein transmembrane domain"/>
    <property type="match status" value="1"/>
</dbReference>
<evidence type="ECO:0000256" key="11">
    <source>
        <dbReference type="ARBA" id="ARBA00047695"/>
    </source>
</evidence>
<dbReference type="GO" id="GO:0015341">
    <property type="term" value="F:zinc efflux antiporter activity"/>
    <property type="evidence" value="ECO:0007669"/>
    <property type="project" value="TreeGrafter"/>
</dbReference>
<evidence type="ECO:0000256" key="6">
    <source>
        <dbReference type="ARBA" id="ARBA00022692"/>
    </source>
</evidence>
<keyword evidence="7" id="KW-0862">Zinc</keyword>
<protein>
    <recommendedName>
        <fullName evidence="14">Cation-efflux pump FieF</fullName>
    </recommendedName>
</protein>
<comment type="catalytic activity">
    <reaction evidence="11">
        <text>Zn(2+)(in) + H(+)(out) = Zn(2+)(out) + H(+)(in)</text>
        <dbReference type="Rhea" id="RHEA:28839"/>
        <dbReference type="ChEBI" id="CHEBI:15378"/>
        <dbReference type="ChEBI" id="CHEBI:29105"/>
    </reaction>
</comment>
<evidence type="ECO:0000259" key="17">
    <source>
        <dbReference type="Pfam" id="PF16916"/>
    </source>
</evidence>
<gene>
    <name evidence="18" type="ORF">SAMN04244571_03831</name>
    <name evidence="19" type="ORF">SAMN04244574_03787</name>
</gene>
<dbReference type="Gene3D" id="3.30.70.1350">
    <property type="entry name" value="Cation efflux protein, cytoplasmic domain"/>
    <property type="match status" value="1"/>
</dbReference>
<evidence type="ECO:0000256" key="1">
    <source>
        <dbReference type="ARBA" id="ARBA00004651"/>
    </source>
</evidence>
<evidence type="ECO:0000313" key="19">
    <source>
        <dbReference type="EMBL" id="SFL27992.1"/>
    </source>
</evidence>
<dbReference type="InterPro" id="IPR058533">
    <property type="entry name" value="Cation_efflux_TM"/>
</dbReference>
<feature type="transmembrane region" description="Helical" evidence="15">
    <location>
        <begin position="113"/>
        <end position="136"/>
    </location>
</feature>
<comment type="subunit">
    <text evidence="13">Homodimer. The subunits are held together in a parallel orientation through zinc binding at the interface of the cytoplasmic domains.</text>
</comment>
<dbReference type="SUPFAM" id="SSF161111">
    <property type="entry name" value="Cation efflux protein transmembrane domain-like"/>
    <property type="match status" value="1"/>
</dbReference>
<dbReference type="EMBL" id="FOKJ01000087">
    <property type="protein sequence ID" value="SFB56405.1"/>
    <property type="molecule type" value="Genomic_DNA"/>
</dbReference>
<evidence type="ECO:0000256" key="12">
    <source>
        <dbReference type="ARBA" id="ARBA00050984"/>
    </source>
</evidence>
<evidence type="ECO:0000256" key="9">
    <source>
        <dbReference type="ARBA" id="ARBA00023136"/>
    </source>
</evidence>
<keyword evidence="4" id="KW-1003">Cell membrane</keyword>
<organism evidence="19 21">
    <name type="scientific">Azotobacter beijerinckii</name>
    <dbReference type="NCBI Taxonomy" id="170623"/>
    <lineage>
        <taxon>Bacteria</taxon>
        <taxon>Pseudomonadati</taxon>
        <taxon>Pseudomonadota</taxon>
        <taxon>Gammaproteobacteria</taxon>
        <taxon>Pseudomonadales</taxon>
        <taxon>Pseudomonadaceae</taxon>
        <taxon>Azotobacter</taxon>
    </lineage>
</organism>
<comment type="catalytic activity">
    <reaction evidence="12">
        <text>Cd(2+)(in) + H(+)(out) = Cd(2+)(out) + H(+)(in)</text>
        <dbReference type="Rhea" id="RHEA:28739"/>
        <dbReference type="ChEBI" id="CHEBI:15378"/>
        <dbReference type="ChEBI" id="CHEBI:48775"/>
    </reaction>
</comment>
<evidence type="ECO:0000259" key="16">
    <source>
        <dbReference type="Pfam" id="PF01545"/>
    </source>
</evidence>
<dbReference type="RefSeq" id="WP_090942945.1">
    <property type="nucleotide sequence ID" value="NZ_FOKJ01000087.1"/>
</dbReference>
<feature type="transmembrane region" description="Helical" evidence="15">
    <location>
        <begin position="40"/>
        <end position="61"/>
    </location>
</feature>
<dbReference type="PANTHER" id="PTHR43840">
    <property type="entry name" value="MITOCHONDRIAL METAL TRANSPORTER 1-RELATED"/>
    <property type="match status" value="1"/>
</dbReference>
<evidence type="ECO:0000256" key="5">
    <source>
        <dbReference type="ARBA" id="ARBA00022496"/>
    </source>
</evidence>
<reference evidence="18 20" key="1">
    <citation type="submission" date="2016-10" db="EMBL/GenBank/DDBJ databases">
        <authorList>
            <person name="Varghese N."/>
            <person name="Submissions S."/>
        </authorList>
    </citation>
    <scope>NUCLEOTIDE SEQUENCE [LARGE SCALE GENOMIC DNA]</scope>
    <source>
        <strain evidence="18 20">DSM 282</strain>
    </source>
</reference>
<dbReference type="NCBIfam" id="TIGR01297">
    <property type="entry name" value="CDF"/>
    <property type="match status" value="1"/>
</dbReference>
<comment type="subcellular location">
    <subcellularLocation>
        <location evidence="1">Cell membrane</location>
        <topology evidence="1">Multi-pass membrane protein</topology>
    </subcellularLocation>
</comment>
<dbReference type="FunFam" id="1.20.1510.10:FF:000001">
    <property type="entry name" value="Ferrous-iron efflux pump FieF"/>
    <property type="match status" value="1"/>
</dbReference>
<evidence type="ECO:0000256" key="13">
    <source>
        <dbReference type="ARBA" id="ARBA00062926"/>
    </source>
</evidence>
<dbReference type="GO" id="GO:0015086">
    <property type="term" value="F:cadmium ion transmembrane transporter activity"/>
    <property type="evidence" value="ECO:0007669"/>
    <property type="project" value="TreeGrafter"/>
</dbReference>
<evidence type="ECO:0000256" key="15">
    <source>
        <dbReference type="SAM" id="Phobius"/>
    </source>
</evidence>
<keyword evidence="8 15" id="KW-1133">Transmembrane helix</keyword>
<dbReference type="InterPro" id="IPR050291">
    <property type="entry name" value="CDF_Transporter"/>
</dbReference>
<feature type="domain" description="Cation efflux protein cytoplasmic" evidence="17">
    <location>
        <begin position="212"/>
        <end position="288"/>
    </location>
</feature>
<reference evidence="19 21" key="2">
    <citation type="submission" date="2016-10" db="EMBL/GenBank/DDBJ databases">
        <authorList>
            <person name="de Groot N.N."/>
        </authorList>
    </citation>
    <scope>NUCLEOTIDE SEQUENCE [LARGE SCALE GENOMIC DNA]</scope>
    <source>
        <strain evidence="19 21">DSM 381</strain>
    </source>
</reference>
<accession>A0A1I4GD59</accession>
<keyword evidence="3" id="KW-0813">Transport</keyword>
<keyword evidence="9 15" id="KW-0472">Membrane</keyword>
<dbReference type="AlphaFoldDB" id="A0A1I4GD59"/>
<evidence type="ECO:0000256" key="2">
    <source>
        <dbReference type="ARBA" id="ARBA00010212"/>
    </source>
</evidence>
<dbReference type="InterPro" id="IPR002524">
    <property type="entry name" value="Cation_efflux"/>
</dbReference>
<keyword evidence="6 15" id="KW-0812">Transmembrane</keyword>
<evidence type="ECO:0000256" key="10">
    <source>
        <dbReference type="ARBA" id="ARBA00035584"/>
    </source>
</evidence>
<keyword evidence="7" id="KW-0406">Ion transport</keyword>
<sequence length="296" mass="31720">MSTPQEHARLMRQASAAALAVAVGLALAKAIVWWLSGSVSLLAGLTDSLLDGAASLINLLAVHYSLRPADDDHRYGHGKAEALAGLGQAVFIGVSALLVSVQAVDRLLHPQPIHAQLLGIAVILLSLAATAALLVFQRHVVRVTGSTAIRADSLHYRSDLLLNASILLALLLAQFGFGELDALFGLGIAGYILWSALQIAREAVTVLMDTELSPEVRERIAALAGAVPEVIDVHDLRTRISGTRWFVQLHVRLPGEMTLSEAHRRTEAVERAIHAEFPRAEVLVHTDPPQAVGELY</sequence>
<evidence type="ECO:0000313" key="21">
    <source>
        <dbReference type="Proteomes" id="UP000199579"/>
    </source>
</evidence>
<dbReference type="InterPro" id="IPR027470">
    <property type="entry name" value="Cation_efflux_CTD"/>
</dbReference>
<dbReference type="FunFam" id="3.30.70.1350:FF:000002">
    <property type="entry name" value="Ferrous-iron efflux pump FieF"/>
    <property type="match status" value="1"/>
</dbReference>